<dbReference type="KEGG" id="bcom:BAUCODRAFT_217283"/>
<dbReference type="HOGENOM" id="CLU_1045802_0_0_1"/>
<reference evidence="1 2" key="1">
    <citation type="journal article" date="2012" name="PLoS Pathog.">
        <title>Diverse lifestyles and strategies of plant pathogenesis encoded in the genomes of eighteen Dothideomycetes fungi.</title>
        <authorList>
            <person name="Ohm R.A."/>
            <person name="Feau N."/>
            <person name="Henrissat B."/>
            <person name="Schoch C.L."/>
            <person name="Horwitz B.A."/>
            <person name="Barry K.W."/>
            <person name="Condon B.J."/>
            <person name="Copeland A.C."/>
            <person name="Dhillon B."/>
            <person name="Glaser F."/>
            <person name="Hesse C.N."/>
            <person name="Kosti I."/>
            <person name="LaButti K."/>
            <person name="Lindquist E.A."/>
            <person name="Lucas S."/>
            <person name="Salamov A.A."/>
            <person name="Bradshaw R.E."/>
            <person name="Ciuffetti L."/>
            <person name="Hamelin R.C."/>
            <person name="Kema G.H.J."/>
            <person name="Lawrence C."/>
            <person name="Scott J.A."/>
            <person name="Spatafora J.W."/>
            <person name="Turgeon B.G."/>
            <person name="de Wit P.J.G.M."/>
            <person name="Zhong S."/>
            <person name="Goodwin S.B."/>
            <person name="Grigoriev I.V."/>
        </authorList>
    </citation>
    <scope>NUCLEOTIDE SEQUENCE [LARGE SCALE GENOMIC DNA]</scope>
    <source>
        <strain evidence="1 2">UAMH 10762</strain>
    </source>
</reference>
<evidence type="ECO:0000313" key="2">
    <source>
        <dbReference type="Proteomes" id="UP000011761"/>
    </source>
</evidence>
<evidence type="ECO:0000313" key="1">
    <source>
        <dbReference type="EMBL" id="EMC93988.1"/>
    </source>
</evidence>
<dbReference type="RefSeq" id="XP_007678972.1">
    <property type="nucleotide sequence ID" value="XM_007680782.1"/>
</dbReference>
<organism evidence="1 2">
    <name type="scientific">Baudoinia panamericana (strain UAMH 10762)</name>
    <name type="common">Angels' share fungus</name>
    <name type="synonym">Baudoinia compniacensis (strain UAMH 10762)</name>
    <dbReference type="NCBI Taxonomy" id="717646"/>
    <lineage>
        <taxon>Eukaryota</taxon>
        <taxon>Fungi</taxon>
        <taxon>Dikarya</taxon>
        <taxon>Ascomycota</taxon>
        <taxon>Pezizomycotina</taxon>
        <taxon>Dothideomycetes</taxon>
        <taxon>Dothideomycetidae</taxon>
        <taxon>Mycosphaerellales</taxon>
        <taxon>Teratosphaeriaceae</taxon>
        <taxon>Baudoinia</taxon>
    </lineage>
</organism>
<dbReference type="Proteomes" id="UP000011761">
    <property type="component" value="Unassembled WGS sequence"/>
</dbReference>
<name>M2MRB8_BAUPA</name>
<gene>
    <name evidence="1" type="ORF">BAUCODRAFT_217283</name>
</gene>
<dbReference type="GeneID" id="19109797"/>
<dbReference type="EMBL" id="KB445559">
    <property type="protein sequence ID" value="EMC93988.1"/>
    <property type="molecule type" value="Genomic_DNA"/>
</dbReference>
<proteinExistence type="predicted"/>
<dbReference type="AlphaFoldDB" id="M2MRB8"/>
<accession>M2MRB8</accession>
<keyword evidence="2" id="KW-1185">Reference proteome</keyword>
<protein>
    <submittedName>
        <fullName evidence="1">Uncharacterized protein</fullName>
    </submittedName>
</protein>
<sequence>MLHFISPPSLVLFAPLVTCIRVSGIFFSVLTSEHRSVNWLGAQYVQDLIPSMTKISHHFGLGQAQKPPPKKLPFPCKHRVLRGKFCIGRQSVLLLQVPLRMLVILQVSIKQYDTVGQFVKLGICMQEQNFDGIERELVGMSGDSQAAPRAFTQLPKLPQFLDDFRNVVDAGKVPCAYPVDVHGVASMEFPDEERQAVIDQAQSEIFRLNLGKTLTELSMAILKTVELGHLGGACRSGSSWEHLVGYRAVSSPTCTVRVVIVSNRML</sequence>